<evidence type="ECO:0000256" key="8">
    <source>
        <dbReference type="ARBA" id="ARBA00022777"/>
    </source>
</evidence>
<protein>
    <recommendedName>
        <fullName evidence="2">non-specific serine/threonine protein kinase</fullName>
        <ecNumber evidence="2">2.7.11.1</ecNumber>
    </recommendedName>
</protein>
<evidence type="ECO:0000256" key="2">
    <source>
        <dbReference type="ARBA" id="ARBA00012513"/>
    </source>
</evidence>
<keyword evidence="9 13" id="KW-0067">ATP-binding</keyword>
<dbReference type="GeneID" id="103114133"/>
<dbReference type="PANTHER" id="PTHR24350">
    <property type="entry name" value="SERINE/THREONINE-PROTEIN KINASE IAL-RELATED"/>
    <property type="match status" value="1"/>
</dbReference>
<keyword evidence="4" id="KW-0132">Cell division</keyword>
<dbReference type="InterPro" id="IPR011009">
    <property type="entry name" value="Kinase-like_dom_sf"/>
</dbReference>
<feature type="binding site" evidence="13">
    <location>
        <position position="46"/>
    </location>
    <ligand>
        <name>ATP</name>
        <dbReference type="ChEBI" id="CHEBI:30616"/>
    </ligand>
</feature>
<dbReference type="eggNOG" id="KOG0586">
    <property type="taxonomic scope" value="Eukaryota"/>
</dbReference>
<evidence type="ECO:0000256" key="6">
    <source>
        <dbReference type="ARBA" id="ARBA00022741"/>
    </source>
</evidence>
<evidence type="ECO:0000256" key="10">
    <source>
        <dbReference type="ARBA" id="ARBA00047899"/>
    </source>
</evidence>
<feature type="cross-link" description="Glycyl lysine isopeptide (Lys-Gly) (interchain with G-Cter in SUMO2)" evidence="14">
    <location>
        <position position="140"/>
    </location>
</feature>
<dbReference type="SUPFAM" id="SSF56112">
    <property type="entry name" value="Protein kinase-like (PK-like)"/>
    <property type="match status" value="1"/>
</dbReference>
<dbReference type="InterPro" id="IPR008271">
    <property type="entry name" value="Ser/Thr_kinase_AS"/>
</dbReference>
<feature type="region of interest" description="Disordered" evidence="15">
    <location>
        <begin position="259"/>
        <end position="280"/>
    </location>
</feature>
<dbReference type="GO" id="GO:0005524">
    <property type="term" value="F:ATP binding"/>
    <property type="evidence" value="ECO:0007669"/>
    <property type="project" value="UniProtKB-KW"/>
</dbReference>
<feature type="binding site" evidence="13">
    <location>
        <position position="156"/>
    </location>
    <ligand>
        <name>ATP</name>
        <dbReference type="ChEBI" id="CHEBI:30616"/>
    </ligand>
</feature>
<evidence type="ECO:0000256" key="4">
    <source>
        <dbReference type="ARBA" id="ARBA00022618"/>
    </source>
</evidence>
<comment type="catalytic activity">
    <reaction evidence="11">
        <text>L-seryl-[protein] + ATP = O-phospho-L-seryl-[protein] + ADP + H(+)</text>
        <dbReference type="Rhea" id="RHEA:17989"/>
        <dbReference type="Rhea" id="RHEA-COMP:9863"/>
        <dbReference type="Rhea" id="RHEA-COMP:11604"/>
        <dbReference type="ChEBI" id="CHEBI:15378"/>
        <dbReference type="ChEBI" id="CHEBI:29999"/>
        <dbReference type="ChEBI" id="CHEBI:30616"/>
        <dbReference type="ChEBI" id="CHEBI:83421"/>
        <dbReference type="ChEBI" id="CHEBI:456216"/>
        <dbReference type="EC" id="2.7.11.1"/>
    </reaction>
</comment>
<feature type="compositionally biased region" description="Polar residues" evidence="15">
    <location>
        <begin position="372"/>
        <end position="382"/>
    </location>
</feature>
<dbReference type="OrthoDB" id="346907at2759"/>
<evidence type="ECO:0000259" key="16">
    <source>
        <dbReference type="PROSITE" id="PS50011"/>
    </source>
</evidence>
<dbReference type="GO" id="GO:0005819">
    <property type="term" value="C:spindle"/>
    <property type="evidence" value="ECO:0007669"/>
    <property type="project" value="UniProtKB-SubCell"/>
</dbReference>
<keyword evidence="8" id="KW-0418">Kinase</keyword>
<evidence type="ECO:0000313" key="18">
    <source>
        <dbReference type="RefSeq" id="XP_007523820.2"/>
    </source>
</evidence>
<dbReference type="InParanoid" id="A0A1S2ZSD4"/>
<dbReference type="GO" id="GO:0004674">
    <property type="term" value="F:protein serine/threonine kinase activity"/>
    <property type="evidence" value="ECO:0007669"/>
    <property type="project" value="UniProtKB-KW"/>
</dbReference>
<dbReference type="InterPro" id="IPR030616">
    <property type="entry name" value="Aur-like"/>
</dbReference>
<evidence type="ECO:0000256" key="11">
    <source>
        <dbReference type="ARBA" id="ARBA00048679"/>
    </source>
</evidence>
<keyword evidence="6 13" id="KW-0547">Nucleotide-binding</keyword>
<feature type="region of interest" description="Disordered" evidence="15">
    <location>
        <begin position="324"/>
        <end position="382"/>
    </location>
</feature>
<evidence type="ECO:0000256" key="7">
    <source>
        <dbReference type="ARBA" id="ARBA00022776"/>
    </source>
</evidence>
<dbReference type="AlphaFoldDB" id="A0A1S2ZSD4"/>
<accession>A0A1S2ZSD4</accession>
<dbReference type="InterPro" id="IPR000719">
    <property type="entry name" value="Prot_kinase_dom"/>
</dbReference>
<evidence type="ECO:0000256" key="5">
    <source>
        <dbReference type="ARBA" id="ARBA00022679"/>
    </source>
</evidence>
<proteinExistence type="predicted"/>
<dbReference type="Pfam" id="PF00069">
    <property type="entry name" value="Pkinase"/>
    <property type="match status" value="1"/>
</dbReference>
<dbReference type="EC" id="2.7.11.1" evidence="2"/>
<feature type="domain" description="Protein kinase" evidence="16">
    <location>
        <begin position="17"/>
        <end position="257"/>
    </location>
</feature>
<keyword evidence="3" id="KW-0723">Serine/threonine-protein kinase</keyword>
<dbReference type="Proteomes" id="UP001652624">
    <property type="component" value="Chromosome 19"/>
</dbReference>
<evidence type="ECO:0000256" key="3">
    <source>
        <dbReference type="ARBA" id="ARBA00022527"/>
    </source>
</evidence>
<keyword evidence="5" id="KW-0808">Transferase</keyword>
<evidence type="ECO:0000256" key="1">
    <source>
        <dbReference type="ARBA" id="ARBA00004186"/>
    </source>
</evidence>
<dbReference type="RefSeq" id="XP_007523820.2">
    <property type="nucleotide sequence ID" value="XM_007523758.2"/>
</dbReference>
<evidence type="ECO:0000256" key="12">
    <source>
        <dbReference type="PIRSR" id="PIRSR630616-1"/>
    </source>
</evidence>
<dbReference type="PROSITE" id="PS50011">
    <property type="entry name" value="PROTEIN_KINASE_DOM"/>
    <property type="match status" value="1"/>
</dbReference>
<comment type="catalytic activity">
    <reaction evidence="10">
        <text>L-threonyl-[protein] + ATP = O-phospho-L-threonyl-[protein] + ADP + H(+)</text>
        <dbReference type="Rhea" id="RHEA:46608"/>
        <dbReference type="Rhea" id="RHEA-COMP:11060"/>
        <dbReference type="Rhea" id="RHEA-COMP:11605"/>
        <dbReference type="ChEBI" id="CHEBI:15378"/>
        <dbReference type="ChEBI" id="CHEBI:30013"/>
        <dbReference type="ChEBI" id="CHEBI:30616"/>
        <dbReference type="ChEBI" id="CHEBI:61977"/>
        <dbReference type="ChEBI" id="CHEBI:456216"/>
        <dbReference type="EC" id="2.7.11.1"/>
    </reaction>
</comment>
<organism evidence="17 18">
    <name type="scientific">Erinaceus europaeus</name>
    <name type="common">Western European hedgehog</name>
    <dbReference type="NCBI Taxonomy" id="9365"/>
    <lineage>
        <taxon>Eukaryota</taxon>
        <taxon>Metazoa</taxon>
        <taxon>Chordata</taxon>
        <taxon>Craniata</taxon>
        <taxon>Vertebrata</taxon>
        <taxon>Euteleostomi</taxon>
        <taxon>Mammalia</taxon>
        <taxon>Eutheria</taxon>
        <taxon>Laurasiatheria</taxon>
        <taxon>Eulipotyphla</taxon>
        <taxon>Erinaceidae</taxon>
        <taxon>Erinaceinae</taxon>
        <taxon>Erinaceus</taxon>
    </lineage>
</organism>
<feature type="active site" description="Proton acceptor" evidence="12">
    <location>
        <position position="138"/>
    </location>
</feature>
<sequence length="403" mass="43920">MDHKTSPLGKALLTEGFCVLGAIRRGAFSIILLARCLHTGEDVVIKMMRRGRSSLGGGMARQESSIMNGLSHPNIMPLLGTIEREDGLLLVMPFVSGGDLRQYLDRNGPMREEEARRVFCQLTSAVHYCHSRGVAHRDLKPDNVLMENTDKVLITDFGLSHNFLEQPMSLVCGTPGYMAPEVITGGTYGPGVDVWSLGVILHEMLKGRLPFEPTEGRCPLADSSALPSLLGRLLEGMLQIDPRQRMGWRQILSHPWVTQGSAPTEPDLEPQPAEDTVPPSLPLLRFPWRTCLSSPPALEHRGRELGKPCKSSSMPVLSTLRPAPAPAAPNTQHFHLPDFESIPSQAHPLVPPNSPQNSCPGSVLPSPEAVPPSSQGPVASSAPSLWIPLRHSKARRLLCCRCC</sequence>
<evidence type="ECO:0000256" key="15">
    <source>
        <dbReference type="SAM" id="MobiDB-lite"/>
    </source>
</evidence>
<comment type="subcellular location">
    <subcellularLocation>
        <location evidence="1">Cytoplasm</location>
        <location evidence="1">Cytoskeleton</location>
        <location evidence="1">Spindle</location>
    </subcellularLocation>
</comment>
<gene>
    <name evidence="18" type="primary">LOC103114133</name>
</gene>
<evidence type="ECO:0000256" key="9">
    <source>
        <dbReference type="ARBA" id="ARBA00022840"/>
    </source>
</evidence>
<evidence type="ECO:0000256" key="13">
    <source>
        <dbReference type="PIRSR" id="PIRSR630616-2"/>
    </source>
</evidence>
<keyword evidence="17" id="KW-1185">Reference proteome</keyword>
<evidence type="ECO:0000313" key="17">
    <source>
        <dbReference type="Proteomes" id="UP001652624"/>
    </source>
</evidence>
<keyword evidence="7" id="KW-0131">Cell cycle</keyword>
<name>A0A1S2ZSD4_ERIEU</name>
<dbReference type="PROSITE" id="PS00108">
    <property type="entry name" value="PROTEIN_KINASE_ST"/>
    <property type="match status" value="1"/>
</dbReference>
<dbReference type="SMART" id="SM00220">
    <property type="entry name" value="S_TKc"/>
    <property type="match status" value="1"/>
</dbReference>
<dbReference type="Gene3D" id="1.10.510.10">
    <property type="entry name" value="Transferase(Phosphotransferase) domain 1"/>
    <property type="match status" value="1"/>
</dbReference>
<evidence type="ECO:0000256" key="14">
    <source>
        <dbReference type="PIRSR" id="PIRSR630616-3"/>
    </source>
</evidence>
<dbReference type="GO" id="GO:0051301">
    <property type="term" value="P:cell division"/>
    <property type="evidence" value="ECO:0007669"/>
    <property type="project" value="UniProtKB-KW"/>
</dbReference>
<reference evidence="18" key="1">
    <citation type="submission" date="2025-08" db="UniProtKB">
        <authorList>
            <consortium name="RefSeq"/>
        </authorList>
    </citation>
    <scope>IDENTIFICATION</scope>
</reference>
<keyword evidence="7" id="KW-0498">Mitosis</keyword>